<accession>A0A445FSJ9</accession>
<reference evidence="3 4" key="1">
    <citation type="submission" date="2018-09" db="EMBL/GenBank/DDBJ databases">
        <title>A high-quality reference genome of wild soybean provides a powerful tool to mine soybean genomes.</title>
        <authorList>
            <person name="Xie M."/>
            <person name="Chung C.Y.L."/>
            <person name="Li M.-W."/>
            <person name="Wong F.-L."/>
            <person name="Chan T.-F."/>
            <person name="Lam H.-M."/>
        </authorList>
    </citation>
    <scope>NUCLEOTIDE SEQUENCE [LARGE SCALE GENOMIC DNA]</scope>
    <source>
        <strain evidence="4">cv. W05</strain>
        <tissue evidence="3">Hypocotyl of etiolated seedlings</tissue>
    </source>
</reference>
<evidence type="ECO:0000256" key="1">
    <source>
        <dbReference type="SAM" id="MobiDB-lite"/>
    </source>
</evidence>
<proteinExistence type="predicted"/>
<evidence type="ECO:0000256" key="2">
    <source>
        <dbReference type="SAM" id="Phobius"/>
    </source>
</evidence>
<dbReference type="Proteomes" id="UP000289340">
    <property type="component" value="Chromosome 18"/>
</dbReference>
<keyword evidence="4" id="KW-1185">Reference proteome</keyword>
<keyword evidence="2" id="KW-0472">Membrane</keyword>
<protein>
    <submittedName>
        <fullName evidence="3">Phospholipid-transporting ATPase 3</fullName>
    </submittedName>
</protein>
<dbReference type="EMBL" id="QZWG01000018">
    <property type="protein sequence ID" value="RZB51824.1"/>
    <property type="molecule type" value="Genomic_DNA"/>
</dbReference>
<feature type="region of interest" description="Disordered" evidence="1">
    <location>
        <begin position="1"/>
        <end position="38"/>
    </location>
</feature>
<gene>
    <name evidence="3" type="ORF">D0Y65_048313</name>
</gene>
<evidence type="ECO:0000313" key="3">
    <source>
        <dbReference type="EMBL" id="RZB51824.1"/>
    </source>
</evidence>
<feature type="compositionally biased region" description="Low complexity" evidence="1">
    <location>
        <begin position="8"/>
        <end position="28"/>
    </location>
</feature>
<feature type="transmembrane region" description="Helical" evidence="2">
    <location>
        <begin position="340"/>
        <end position="358"/>
    </location>
</feature>
<keyword evidence="2" id="KW-0812">Transmembrane</keyword>
<name>A0A445FSJ9_GLYSO</name>
<dbReference type="AlphaFoldDB" id="A0A445FSJ9"/>
<sequence>MKGWDGIQSSFSSRSSSTLGQQQQQPPSRTVRLGRVQPQAPTHRTIFCNDREANLPIRFKIFHGFCFQSSSSPSSTKERWHSGVTLTGATTKEFSHWILEKLTNSNYLLRCQQVESVIKGHRLHHLLTNPQIPLDTPPLPIVILEIPHLSSYLGGNKISSYTCGYNPPFPAKFFQDSLVANHPNIFGTSFICIFSPLICFGSENVNIVLDGLPDEFESLITFVSGKFESLSVDEVATLLLAHETRLSCKKALTLINLTKADKSSFSLILLNKCFLATLLLQICKLKLLRASLAPHQTLDRITTTIMVEIGSLTLVVVVAVAEVATPMCSVRFAIKMDMRLLSAITGMMMIMFPLNQWITPTNTPITLNLCLHPKSQSLSQSGSKSEP</sequence>
<comment type="caution">
    <text evidence="3">The sequence shown here is derived from an EMBL/GenBank/DDBJ whole genome shotgun (WGS) entry which is preliminary data.</text>
</comment>
<keyword evidence="2" id="KW-1133">Transmembrane helix</keyword>
<evidence type="ECO:0000313" key="4">
    <source>
        <dbReference type="Proteomes" id="UP000289340"/>
    </source>
</evidence>
<organism evidence="3 4">
    <name type="scientific">Glycine soja</name>
    <name type="common">Wild soybean</name>
    <dbReference type="NCBI Taxonomy" id="3848"/>
    <lineage>
        <taxon>Eukaryota</taxon>
        <taxon>Viridiplantae</taxon>
        <taxon>Streptophyta</taxon>
        <taxon>Embryophyta</taxon>
        <taxon>Tracheophyta</taxon>
        <taxon>Spermatophyta</taxon>
        <taxon>Magnoliopsida</taxon>
        <taxon>eudicotyledons</taxon>
        <taxon>Gunneridae</taxon>
        <taxon>Pentapetalae</taxon>
        <taxon>rosids</taxon>
        <taxon>fabids</taxon>
        <taxon>Fabales</taxon>
        <taxon>Fabaceae</taxon>
        <taxon>Papilionoideae</taxon>
        <taxon>50 kb inversion clade</taxon>
        <taxon>NPAAA clade</taxon>
        <taxon>indigoferoid/millettioid clade</taxon>
        <taxon>Phaseoleae</taxon>
        <taxon>Glycine</taxon>
        <taxon>Glycine subgen. Soja</taxon>
    </lineage>
</organism>
<feature type="transmembrane region" description="Helical" evidence="2">
    <location>
        <begin position="305"/>
        <end position="328"/>
    </location>
</feature>